<dbReference type="Proteomes" id="UP001500729">
    <property type="component" value="Unassembled WGS sequence"/>
</dbReference>
<comment type="caution">
    <text evidence="1">The sequence shown here is derived from an EMBL/GenBank/DDBJ whole genome shotgun (WGS) entry which is preliminary data.</text>
</comment>
<organism evidence="1 2">
    <name type="scientific">Saccharopolyspora erythraea</name>
    <name type="common">Streptomyces erythraeus</name>
    <dbReference type="NCBI Taxonomy" id="1836"/>
    <lineage>
        <taxon>Bacteria</taxon>
        <taxon>Bacillati</taxon>
        <taxon>Actinomycetota</taxon>
        <taxon>Actinomycetes</taxon>
        <taxon>Pseudonocardiales</taxon>
        <taxon>Pseudonocardiaceae</taxon>
        <taxon>Saccharopolyspora</taxon>
    </lineage>
</organism>
<proteinExistence type="predicted"/>
<keyword evidence="2" id="KW-1185">Reference proteome</keyword>
<dbReference type="EMBL" id="BAAAGS010000088">
    <property type="protein sequence ID" value="GAA0560833.1"/>
    <property type="molecule type" value="Genomic_DNA"/>
</dbReference>
<accession>A0ABN1E7K0</accession>
<gene>
    <name evidence="1" type="ORF">GCM10009533_67300</name>
</gene>
<reference evidence="1 2" key="1">
    <citation type="journal article" date="2019" name="Int. J. Syst. Evol. Microbiol.">
        <title>The Global Catalogue of Microorganisms (GCM) 10K type strain sequencing project: providing services to taxonomists for standard genome sequencing and annotation.</title>
        <authorList>
            <consortium name="The Broad Institute Genomics Platform"/>
            <consortium name="The Broad Institute Genome Sequencing Center for Infectious Disease"/>
            <person name="Wu L."/>
            <person name="Ma J."/>
        </authorList>
    </citation>
    <scope>NUCLEOTIDE SEQUENCE [LARGE SCALE GENOMIC DNA]</scope>
    <source>
        <strain evidence="1 2">JCM 10303</strain>
    </source>
</reference>
<evidence type="ECO:0000313" key="1">
    <source>
        <dbReference type="EMBL" id="GAA0560833.1"/>
    </source>
</evidence>
<protein>
    <submittedName>
        <fullName evidence="1">Uncharacterized protein</fullName>
    </submittedName>
</protein>
<name>A0ABN1E7K0_SACER</name>
<sequence length="61" mass="6522">MADVRDVGRRWRTCGMWDGRDGSAGCEMAAVVGGALWDDGGGRAGWQTAAVVVRAARKRRS</sequence>
<evidence type="ECO:0000313" key="2">
    <source>
        <dbReference type="Proteomes" id="UP001500729"/>
    </source>
</evidence>